<name>A0A382JZN2_9ZZZZ</name>
<organism evidence="2">
    <name type="scientific">marine metagenome</name>
    <dbReference type="NCBI Taxonomy" id="408172"/>
    <lineage>
        <taxon>unclassified sequences</taxon>
        <taxon>metagenomes</taxon>
        <taxon>ecological metagenomes</taxon>
    </lineage>
</organism>
<accession>A0A382JZN2</accession>
<dbReference type="EMBL" id="UINC01077370">
    <property type="protein sequence ID" value="SVC17428.1"/>
    <property type="molecule type" value="Genomic_DNA"/>
</dbReference>
<evidence type="ECO:0000313" key="2">
    <source>
        <dbReference type="EMBL" id="SVC17428.1"/>
    </source>
</evidence>
<evidence type="ECO:0000259" key="1">
    <source>
        <dbReference type="Pfam" id="PF05899"/>
    </source>
</evidence>
<dbReference type="Pfam" id="PF05899">
    <property type="entry name" value="Cupin_3"/>
    <property type="match status" value="1"/>
</dbReference>
<proteinExistence type="predicted"/>
<dbReference type="SUPFAM" id="SSF51182">
    <property type="entry name" value="RmlC-like cupins"/>
    <property type="match status" value="1"/>
</dbReference>
<dbReference type="InterPro" id="IPR014710">
    <property type="entry name" value="RmlC-like_jellyroll"/>
</dbReference>
<protein>
    <recommendedName>
        <fullName evidence="1">(S)-ureidoglycine aminohydrolase cupin domain-containing protein</fullName>
    </recommendedName>
</protein>
<dbReference type="AlphaFoldDB" id="A0A382JZN2"/>
<dbReference type="PANTHER" id="PTHR40943:SF1">
    <property type="entry name" value="CYTOPLASMIC PROTEIN"/>
    <property type="match status" value="1"/>
</dbReference>
<gene>
    <name evidence="2" type="ORF">METZ01_LOCUS270282</name>
</gene>
<dbReference type="PANTHER" id="PTHR40943">
    <property type="entry name" value="CYTOPLASMIC PROTEIN-RELATED"/>
    <property type="match status" value="1"/>
</dbReference>
<reference evidence="2" key="1">
    <citation type="submission" date="2018-05" db="EMBL/GenBank/DDBJ databases">
        <authorList>
            <person name="Lanie J.A."/>
            <person name="Ng W.-L."/>
            <person name="Kazmierczak K.M."/>
            <person name="Andrzejewski T.M."/>
            <person name="Davidsen T.M."/>
            <person name="Wayne K.J."/>
            <person name="Tettelin H."/>
            <person name="Glass J.I."/>
            <person name="Rusch D."/>
            <person name="Podicherti R."/>
            <person name="Tsui H.-C.T."/>
            <person name="Winkler M.E."/>
        </authorList>
    </citation>
    <scope>NUCLEOTIDE SEQUENCE</scope>
</reference>
<dbReference type="InterPro" id="IPR008579">
    <property type="entry name" value="UGlyAH_Cupin_dom"/>
</dbReference>
<dbReference type="Gene3D" id="2.60.120.10">
    <property type="entry name" value="Jelly Rolls"/>
    <property type="match status" value="1"/>
</dbReference>
<dbReference type="InterPro" id="IPR011051">
    <property type="entry name" value="RmlC_Cupin_sf"/>
</dbReference>
<feature type="domain" description="(S)-ureidoglycine aminohydrolase cupin" evidence="1">
    <location>
        <begin position="43"/>
        <end position="115"/>
    </location>
</feature>
<sequence>MSASTFKIVPDSAGEKKQSKLIPKTNFTTDESDETTMRFYDAEDGSVASGVWECPPCKVEIPSYPVNEMMTIISGAVTITNADGVEEAFGPGEVVFVSKGSKMTWHITERLRKYYMTSQ</sequence>